<evidence type="ECO:0000313" key="2">
    <source>
        <dbReference type="Proteomes" id="UP000284706"/>
    </source>
</evidence>
<dbReference type="Gene3D" id="3.80.10.10">
    <property type="entry name" value="Ribonuclease Inhibitor"/>
    <property type="match status" value="1"/>
</dbReference>
<dbReference type="AlphaFoldDB" id="A0A409XYF9"/>
<organism evidence="1 2">
    <name type="scientific">Gymnopilus dilepis</name>
    <dbReference type="NCBI Taxonomy" id="231916"/>
    <lineage>
        <taxon>Eukaryota</taxon>
        <taxon>Fungi</taxon>
        <taxon>Dikarya</taxon>
        <taxon>Basidiomycota</taxon>
        <taxon>Agaricomycotina</taxon>
        <taxon>Agaricomycetes</taxon>
        <taxon>Agaricomycetidae</taxon>
        <taxon>Agaricales</taxon>
        <taxon>Agaricineae</taxon>
        <taxon>Hymenogastraceae</taxon>
        <taxon>Gymnopilus</taxon>
    </lineage>
</organism>
<name>A0A409XYF9_9AGAR</name>
<gene>
    <name evidence="1" type="ORF">CVT26_015869</name>
</gene>
<dbReference type="InParanoid" id="A0A409XYF9"/>
<sequence>MTASEPFNDEFDLGDGGVSFTSPFIWLLNMLRRFGSGNKCLEELNLYVSYEFETDVEELPHWDELGNLLVDRSLFPALQRVNFKIATFQEDFFEEVMEEVEEHTDWMEEASEGRLQKLLFSNVVISSPSRSIMTDNSRRVGPRSTATIFLERVQSTPHICQYVRRLEILDVNGKCLVEDNSVQQFLPLLVNLGELSIQQMWTSSYAITSLPESLIHVLFNVIHLPGLQSFALTELPLVLIKHGPQLRHLSFEKFIPLPDLPGMLCSACNRKPELQSLYLQVIPSQASALTQGLREHVDMRKIKRLFVEALQDISSHESLFSILQNCANTLEELLFDPCTEMSDSAAQAISEPIDFSILKSLRLFGTHTEILTGEGYPGEDNTISNSFYWLCGVLDRLSMTNKCLEMLVVQVNYALEKETTLRKVDIRVATFLKDDLDHIVGKVLREAIDTKKIKRLFAQADGTLEGHYTLQSILEDCTGVLDELMFIPCSSISQPDIGQGDPIQWDNLKSLRAFGTRVEVTALDDSDDDDYMSFSGSFPWMVRSLQKLSSTNKRLEELTIQANYELGDPDIKLPYWNELSALLLDRARFPRLRKVEIRIASFLKHDIEDLMAEAKEYADRLREDSEPRMEVVLISAELKPGTSTGPNFKRLLQTSPHIAPYVQTLELQDAEYTEWLCRDTSLEFCIPLLVNLKALLLRIQVWDDEKRFWALICQGQAISFFIKILSLRSLVSLDLSWFPHQLLQHCQHLDWLSLSLGPTKFGEISPATATSARQKLSINHLHVECFISGLDGHSQDLVDTLRVADSLGDFINFNSIKKFSGKAGVSLETHQVLWQIMQGLSATLEKLVNEVYRQQGAVDDPIDWTRFTALQTFETGIHIQPEYPFDVDSNTTHTFFWLMRTLKMLTSSNQGIETIVLHVSYVLRGRKTVSLDEWPELITFLLDRKQFPRLKRVHVRAIILGDSDSGEMVGCLEQYVAKLRSALGLQAVLSIIESVCSN</sequence>
<dbReference type="SUPFAM" id="SSF52047">
    <property type="entry name" value="RNI-like"/>
    <property type="match status" value="1"/>
</dbReference>
<dbReference type="OrthoDB" id="3069231at2759"/>
<evidence type="ECO:0000313" key="1">
    <source>
        <dbReference type="EMBL" id="PPQ95743.1"/>
    </source>
</evidence>
<comment type="caution">
    <text evidence="1">The sequence shown here is derived from an EMBL/GenBank/DDBJ whole genome shotgun (WGS) entry which is preliminary data.</text>
</comment>
<accession>A0A409XYF9</accession>
<dbReference type="EMBL" id="NHYE01001416">
    <property type="protein sequence ID" value="PPQ95743.1"/>
    <property type="molecule type" value="Genomic_DNA"/>
</dbReference>
<protein>
    <submittedName>
        <fullName evidence="1">Uncharacterized protein</fullName>
    </submittedName>
</protein>
<dbReference type="InterPro" id="IPR032675">
    <property type="entry name" value="LRR_dom_sf"/>
</dbReference>
<dbReference type="Proteomes" id="UP000284706">
    <property type="component" value="Unassembled WGS sequence"/>
</dbReference>
<reference evidence="1 2" key="1">
    <citation type="journal article" date="2018" name="Evol. Lett.">
        <title>Horizontal gene cluster transfer increased hallucinogenic mushroom diversity.</title>
        <authorList>
            <person name="Reynolds H.T."/>
            <person name="Vijayakumar V."/>
            <person name="Gluck-Thaler E."/>
            <person name="Korotkin H.B."/>
            <person name="Matheny P.B."/>
            <person name="Slot J.C."/>
        </authorList>
    </citation>
    <scope>NUCLEOTIDE SEQUENCE [LARGE SCALE GENOMIC DNA]</scope>
    <source>
        <strain evidence="1 2">SRW20</strain>
    </source>
</reference>
<keyword evidence="2" id="KW-1185">Reference proteome</keyword>
<proteinExistence type="predicted"/>